<dbReference type="EMBL" id="NXIE01000001">
    <property type="protein sequence ID" value="RXK13922.1"/>
    <property type="molecule type" value="Genomic_DNA"/>
</dbReference>
<dbReference type="AlphaFoldDB" id="A0A4Q1AZ38"/>
<evidence type="ECO:0000313" key="9">
    <source>
        <dbReference type="Proteomes" id="UP000289718"/>
    </source>
</evidence>
<gene>
    <name evidence="8" type="ORF">CP965_00300</name>
</gene>
<evidence type="ECO:0000256" key="6">
    <source>
        <dbReference type="SAM" id="Phobius"/>
    </source>
</evidence>
<dbReference type="GO" id="GO:0005886">
    <property type="term" value="C:plasma membrane"/>
    <property type="evidence" value="ECO:0007669"/>
    <property type="project" value="UniProtKB-SubCell"/>
</dbReference>
<organism evidence="8 9">
    <name type="scientific">Halarcobacter mediterraneus</name>
    <dbReference type="NCBI Taxonomy" id="2023153"/>
    <lineage>
        <taxon>Bacteria</taxon>
        <taxon>Pseudomonadati</taxon>
        <taxon>Campylobacterota</taxon>
        <taxon>Epsilonproteobacteria</taxon>
        <taxon>Campylobacterales</taxon>
        <taxon>Arcobacteraceae</taxon>
        <taxon>Halarcobacter</taxon>
    </lineage>
</organism>
<evidence type="ECO:0000313" key="8">
    <source>
        <dbReference type="EMBL" id="RXK13922.1"/>
    </source>
</evidence>
<keyword evidence="3 6" id="KW-0812">Transmembrane</keyword>
<evidence type="ECO:0000256" key="3">
    <source>
        <dbReference type="ARBA" id="ARBA00022692"/>
    </source>
</evidence>
<keyword evidence="4 6" id="KW-1133">Transmembrane helix</keyword>
<dbReference type="GO" id="GO:0019645">
    <property type="term" value="P:anaerobic electron transport chain"/>
    <property type="evidence" value="ECO:0007669"/>
    <property type="project" value="InterPro"/>
</dbReference>
<dbReference type="PANTHER" id="PTHR40077:SF1">
    <property type="entry name" value="MEMBRANE PROTEIN"/>
    <property type="match status" value="1"/>
</dbReference>
<comment type="subcellular location">
    <subcellularLocation>
        <location evidence="1">Cell membrane</location>
        <topology evidence="1">Multi-pass membrane protein</topology>
    </subcellularLocation>
</comment>
<comment type="caution">
    <text evidence="8">The sequence shown here is derived from an EMBL/GenBank/DDBJ whole genome shotgun (WGS) entry which is preliminary data.</text>
</comment>
<accession>A0A4Q1AZ38</accession>
<reference evidence="8 9" key="1">
    <citation type="submission" date="2017-09" db="EMBL/GenBank/DDBJ databases">
        <title>Genomics of the genus Arcobacter.</title>
        <authorList>
            <person name="Perez-Cataluna A."/>
            <person name="Figueras M.J."/>
            <person name="Salas-Masso N."/>
        </authorList>
    </citation>
    <scope>NUCLEOTIDE SEQUENCE [LARGE SCALE GENOMIC DNA]</scope>
    <source>
        <strain evidence="8 9">F156-34</strain>
    </source>
</reference>
<dbReference type="Proteomes" id="UP000289718">
    <property type="component" value="Unassembled WGS sequence"/>
</dbReference>
<dbReference type="NCBIfam" id="TIGR03954">
    <property type="entry name" value="integ_memb_HG"/>
    <property type="match status" value="1"/>
</dbReference>
<keyword evidence="5 6" id="KW-0472">Membrane</keyword>
<evidence type="ECO:0000256" key="5">
    <source>
        <dbReference type="ARBA" id="ARBA00023136"/>
    </source>
</evidence>
<keyword evidence="9" id="KW-1185">Reference proteome</keyword>
<evidence type="ECO:0000256" key="4">
    <source>
        <dbReference type="ARBA" id="ARBA00022989"/>
    </source>
</evidence>
<name>A0A4Q1AZ38_9BACT</name>
<dbReference type="InterPro" id="IPR023845">
    <property type="entry name" value="DUF3817_TM"/>
</dbReference>
<dbReference type="OrthoDB" id="1121311at2"/>
<feature type="domain" description="DUF3817" evidence="7">
    <location>
        <begin position="6"/>
        <end position="93"/>
    </location>
</feature>
<protein>
    <recommendedName>
        <fullName evidence="7">DUF3817 domain-containing protein</fullName>
    </recommendedName>
</protein>
<sequence length="99" mass="11136">MLNSALGRFRVISAIEGLSFLVLVLIAMPIKYIGGDPQPVKIIGMAHGVLFIIFMLSLFEAKIRHEWENSLTLQLFILSLIPFGAIFIEKKVKPIRNIN</sequence>
<evidence type="ECO:0000259" key="7">
    <source>
        <dbReference type="Pfam" id="PF12823"/>
    </source>
</evidence>
<feature type="transmembrane region" description="Helical" evidence="6">
    <location>
        <begin position="12"/>
        <end position="30"/>
    </location>
</feature>
<evidence type="ECO:0000256" key="2">
    <source>
        <dbReference type="ARBA" id="ARBA00022475"/>
    </source>
</evidence>
<feature type="transmembrane region" description="Helical" evidence="6">
    <location>
        <begin position="71"/>
        <end position="88"/>
    </location>
</feature>
<evidence type="ECO:0000256" key="1">
    <source>
        <dbReference type="ARBA" id="ARBA00004651"/>
    </source>
</evidence>
<dbReference type="Pfam" id="PF12823">
    <property type="entry name" value="DUF3817"/>
    <property type="match status" value="1"/>
</dbReference>
<dbReference type="PANTHER" id="PTHR40077">
    <property type="entry name" value="MEMBRANE PROTEIN-RELATED"/>
    <property type="match status" value="1"/>
</dbReference>
<feature type="transmembrane region" description="Helical" evidence="6">
    <location>
        <begin position="42"/>
        <end position="59"/>
    </location>
</feature>
<keyword evidence="2" id="KW-1003">Cell membrane</keyword>
<proteinExistence type="predicted"/>